<evidence type="ECO:0000259" key="1">
    <source>
        <dbReference type="PROSITE" id="PS51186"/>
    </source>
</evidence>
<dbReference type="SUPFAM" id="SSF55729">
    <property type="entry name" value="Acyl-CoA N-acyltransferases (Nat)"/>
    <property type="match status" value="1"/>
</dbReference>
<sequence length="228" mass="25707">MSYTIKEVDFPIIQNSPQYFKIVELTRDNAKDLSMFIFDDKSPLFEYLVTKEVIRVMHLMSEIGSYHKKLIVVEHEGTKEIVGFSFISVLLNPINLKPINEASIISIVVDEVHRNKGLMRAMIDKMKSIFSGVALTCSPSKADIYKRMGFTISGSFQTHLCMSLGNLTTGAKSLSIDDETVMREPHVRDALNAAIKKHGSDTISRAEKELISAFHSATQEAEKYKEEQ</sequence>
<reference evidence="2 3" key="1">
    <citation type="submission" date="2023-02" db="EMBL/GenBank/DDBJ databases">
        <title>The draft genomes of Enterobacter strains.</title>
        <authorList>
            <person name="He Y."/>
            <person name="Feng Y."/>
            <person name="Zong Z."/>
        </authorList>
    </citation>
    <scope>NUCLEOTIDE SEQUENCE [LARGE SCALE GENOMIC DNA]</scope>
    <source>
        <strain evidence="2 3">170198</strain>
    </source>
</reference>
<evidence type="ECO:0000313" key="3">
    <source>
        <dbReference type="Proteomes" id="UP001270266"/>
    </source>
</evidence>
<dbReference type="InterPro" id="IPR000182">
    <property type="entry name" value="GNAT_dom"/>
</dbReference>
<dbReference type="CDD" id="cd04301">
    <property type="entry name" value="NAT_SF"/>
    <property type="match status" value="1"/>
</dbReference>
<evidence type="ECO:0000313" key="2">
    <source>
        <dbReference type="EMBL" id="MDY0416674.1"/>
    </source>
</evidence>
<comment type="caution">
    <text evidence="2">The sequence shown here is derived from an EMBL/GenBank/DDBJ whole genome shotgun (WGS) entry which is preliminary data.</text>
</comment>
<dbReference type="Gene3D" id="3.40.630.30">
    <property type="match status" value="1"/>
</dbReference>
<dbReference type="RefSeq" id="WP_320385631.1">
    <property type="nucleotide sequence ID" value="NZ_JARDVI010000001.1"/>
</dbReference>
<name>A0ABU5CYF3_9ENTR</name>
<protein>
    <submittedName>
        <fullName evidence="2">GNAT family N-acetyltransferase</fullName>
    </submittedName>
</protein>
<dbReference type="PROSITE" id="PS51186">
    <property type="entry name" value="GNAT"/>
    <property type="match status" value="1"/>
</dbReference>
<feature type="domain" description="N-acetyltransferase" evidence="1">
    <location>
        <begin position="20"/>
        <end position="179"/>
    </location>
</feature>
<accession>A0ABU5CYF3</accession>
<proteinExistence type="predicted"/>
<keyword evidence="3" id="KW-1185">Reference proteome</keyword>
<dbReference type="Proteomes" id="UP001270266">
    <property type="component" value="Unassembled WGS sequence"/>
</dbReference>
<dbReference type="EMBL" id="JARDVI010000001">
    <property type="protein sequence ID" value="MDY0416674.1"/>
    <property type="molecule type" value="Genomic_DNA"/>
</dbReference>
<organism evidence="2 3">
    <name type="scientific">Enterobacter chinensis</name>
    <dbReference type="NCBI Taxonomy" id="3030997"/>
    <lineage>
        <taxon>Bacteria</taxon>
        <taxon>Pseudomonadati</taxon>
        <taxon>Pseudomonadota</taxon>
        <taxon>Gammaproteobacteria</taxon>
        <taxon>Enterobacterales</taxon>
        <taxon>Enterobacteriaceae</taxon>
        <taxon>Enterobacter</taxon>
    </lineage>
</organism>
<gene>
    <name evidence="2" type="ORF">PYW49_03160</name>
</gene>
<dbReference type="Pfam" id="PF00583">
    <property type="entry name" value="Acetyltransf_1"/>
    <property type="match status" value="1"/>
</dbReference>
<dbReference type="InterPro" id="IPR016181">
    <property type="entry name" value="Acyl_CoA_acyltransferase"/>
</dbReference>